<evidence type="ECO:0000313" key="2">
    <source>
        <dbReference type="EMBL" id="KNZ56432.1"/>
    </source>
</evidence>
<feature type="compositionally biased region" description="Basic and acidic residues" evidence="1">
    <location>
        <begin position="22"/>
        <end position="32"/>
    </location>
</feature>
<dbReference type="AlphaFoldDB" id="A0A0L6V7E2"/>
<comment type="caution">
    <text evidence="2">The sequence shown here is derived from an EMBL/GenBank/DDBJ whole genome shotgun (WGS) entry which is preliminary data.</text>
</comment>
<reference evidence="2 3" key="1">
    <citation type="submission" date="2015-08" db="EMBL/GenBank/DDBJ databases">
        <title>Next Generation Sequencing and Analysis of the Genome of Puccinia sorghi L Schw, the Causal Agent of Maize Common Rust.</title>
        <authorList>
            <person name="Rochi L."/>
            <person name="Burguener G."/>
            <person name="Darino M."/>
            <person name="Turjanski A."/>
            <person name="Kreff E."/>
            <person name="Dieguez M.J."/>
            <person name="Sacco F."/>
        </authorList>
    </citation>
    <scope>NUCLEOTIDE SEQUENCE [LARGE SCALE GENOMIC DNA]</scope>
    <source>
        <strain evidence="2 3">RO10H11247</strain>
    </source>
</reference>
<sequence length="80" mass="9103">MRAHSSYPSYPGKRLKTKKQQKKEENEDKNTVDDGDGNNHILDLQRNHTSQTANQAYGRTSGVYDFGKLMDNGTNIYLVI</sequence>
<evidence type="ECO:0000256" key="1">
    <source>
        <dbReference type="SAM" id="MobiDB-lite"/>
    </source>
</evidence>
<gene>
    <name evidence="2" type="ORF">VP01_2404g6</name>
</gene>
<accession>A0A0L6V7E2</accession>
<feature type="region of interest" description="Disordered" evidence="1">
    <location>
        <begin position="1"/>
        <end position="54"/>
    </location>
</feature>
<organism evidence="2 3">
    <name type="scientific">Puccinia sorghi</name>
    <dbReference type="NCBI Taxonomy" id="27349"/>
    <lineage>
        <taxon>Eukaryota</taxon>
        <taxon>Fungi</taxon>
        <taxon>Dikarya</taxon>
        <taxon>Basidiomycota</taxon>
        <taxon>Pucciniomycotina</taxon>
        <taxon>Pucciniomycetes</taxon>
        <taxon>Pucciniales</taxon>
        <taxon>Pucciniaceae</taxon>
        <taxon>Puccinia</taxon>
    </lineage>
</organism>
<evidence type="ECO:0000313" key="3">
    <source>
        <dbReference type="Proteomes" id="UP000037035"/>
    </source>
</evidence>
<keyword evidence="3" id="KW-1185">Reference proteome</keyword>
<dbReference type="Proteomes" id="UP000037035">
    <property type="component" value="Unassembled WGS sequence"/>
</dbReference>
<protein>
    <submittedName>
        <fullName evidence="2">Uncharacterized protein</fullName>
    </submittedName>
</protein>
<dbReference type="OrthoDB" id="10615772at2759"/>
<proteinExistence type="predicted"/>
<name>A0A0L6V7E2_9BASI</name>
<dbReference type="VEuPathDB" id="FungiDB:VP01_2404g6"/>
<dbReference type="EMBL" id="LAVV01007286">
    <property type="protein sequence ID" value="KNZ56432.1"/>
    <property type="molecule type" value="Genomic_DNA"/>
</dbReference>